<keyword evidence="2" id="KW-1185">Reference proteome</keyword>
<evidence type="ECO:0000313" key="2">
    <source>
        <dbReference type="Proteomes" id="UP000324832"/>
    </source>
</evidence>
<evidence type="ECO:0000313" key="1">
    <source>
        <dbReference type="EMBL" id="VVC87512.1"/>
    </source>
</evidence>
<dbReference type="AlphaFoldDB" id="A0A5E4PRB2"/>
<gene>
    <name evidence="1" type="ORF">LSINAPIS_LOCUS1099</name>
</gene>
<organism evidence="1 2">
    <name type="scientific">Leptidea sinapis</name>
    <dbReference type="NCBI Taxonomy" id="189913"/>
    <lineage>
        <taxon>Eukaryota</taxon>
        <taxon>Metazoa</taxon>
        <taxon>Ecdysozoa</taxon>
        <taxon>Arthropoda</taxon>
        <taxon>Hexapoda</taxon>
        <taxon>Insecta</taxon>
        <taxon>Pterygota</taxon>
        <taxon>Neoptera</taxon>
        <taxon>Endopterygota</taxon>
        <taxon>Lepidoptera</taxon>
        <taxon>Glossata</taxon>
        <taxon>Ditrysia</taxon>
        <taxon>Papilionoidea</taxon>
        <taxon>Pieridae</taxon>
        <taxon>Dismorphiinae</taxon>
        <taxon>Leptidea</taxon>
    </lineage>
</organism>
<reference evidence="1 2" key="1">
    <citation type="submission" date="2017-07" db="EMBL/GenBank/DDBJ databases">
        <authorList>
            <person name="Talla V."/>
            <person name="Backstrom N."/>
        </authorList>
    </citation>
    <scope>NUCLEOTIDE SEQUENCE [LARGE SCALE GENOMIC DNA]</scope>
</reference>
<dbReference type="Proteomes" id="UP000324832">
    <property type="component" value="Unassembled WGS sequence"/>
</dbReference>
<name>A0A5E4PRB2_9NEOP</name>
<sequence>MSEANDLRRALGSLARPPRALCQHRGANRRRDRDASNMALLALQWPVRLDVNADATTTSGLPNTKVCDGTWLNYHALSRNQNRNKLIR</sequence>
<dbReference type="EMBL" id="FZQP02000127">
    <property type="protein sequence ID" value="VVC87512.1"/>
    <property type="molecule type" value="Genomic_DNA"/>
</dbReference>
<proteinExistence type="predicted"/>
<protein>
    <submittedName>
        <fullName evidence="1">Uncharacterized protein</fullName>
    </submittedName>
</protein>
<accession>A0A5E4PRB2</accession>